<gene>
    <name evidence="2" type="ORF">J5N97_009979</name>
</gene>
<evidence type="ECO:0000313" key="2">
    <source>
        <dbReference type="EMBL" id="KAJ0981724.1"/>
    </source>
</evidence>
<dbReference type="PANTHER" id="PTHR47584:SF14">
    <property type="entry name" value="L10-INTERACTING MYB DOMAIN-CONTAINING PROTEIN-LIKE"/>
    <property type="match status" value="1"/>
</dbReference>
<dbReference type="Pfam" id="PF12776">
    <property type="entry name" value="Myb_DNA-bind_3"/>
    <property type="match status" value="1"/>
</dbReference>
<protein>
    <recommendedName>
        <fullName evidence="1">Myb/SANT-like domain-containing protein</fullName>
    </recommendedName>
</protein>
<proteinExistence type="predicted"/>
<dbReference type="InterPro" id="IPR045026">
    <property type="entry name" value="LIMYB"/>
</dbReference>
<feature type="domain" description="Myb/SANT-like" evidence="1">
    <location>
        <begin position="8"/>
        <end position="72"/>
    </location>
</feature>
<dbReference type="EMBL" id="JAGGNH010000002">
    <property type="protein sequence ID" value="KAJ0981724.1"/>
    <property type="molecule type" value="Genomic_DNA"/>
</dbReference>
<organism evidence="2 3">
    <name type="scientific">Dioscorea zingiberensis</name>
    <dbReference type="NCBI Taxonomy" id="325984"/>
    <lineage>
        <taxon>Eukaryota</taxon>
        <taxon>Viridiplantae</taxon>
        <taxon>Streptophyta</taxon>
        <taxon>Embryophyta</taxon>
        <taxon>Tracheophyta</taxon>
        <taxon>Spermatophyta</taxon>
        <taxon>Magnoliopsida</taxon>
        <taxon>Liliopsida</taxon>
        <taxon>Dioscoreales</taxon>
        <taxon>Dioscoreaceae</taxon>
        <taxon>Dioscorea</taxon>
    </lineage>
</organism>
<dbReference type="InterPro" id="IPR024752">
    <property type="entry name" value="Myb/SANT-like_dom"/>
</dbReference>
<evidence type="ECO:0000259" key="1">
    <source>
        <dbReference type="Pfam" id="PF12776"/>
    </source>
</evidence>
<name>A0A9D5HM58_9LILI</name>
<keyword evidence="3" id="KW-1185">Reference proteome</keyword>
<dbReference type="Proteomes" id="UP001085076">
    <property type="component" value="Miscellaneous, Linkage group lg02"/>
</dbReference>
<dbReference type="AlphaFoldDB" id="A0A9D5HM58"/>
<reference evidence="2" key="1">
    <citation type="submission" date="2021-03" db="EMBL/GenBank/DDBJ databases">
        <authorList>
            <person name="Li Z."/>
            <person name="Yang C."/>
        </authorList>
    </citation>
    <scope>NUCLEOTIDE SEQUENCE</scope>
    <source>
        <strain evidence="2">Dzin_1.0</strain>
        <tissue evidence="2">Leaf</tissue>
    </source>
</reference>
<comment type="caution">
    <text evidence="2">The sequence shown here is derived from an EMBL/GenBank/DDBJ whole genome shotgun (WGS) entry which is preliminary data.</text>
</comment>
<dbReference type="OrthoDB" id="1937145at2759"/>
<evidence type="ECO:0000313" key="3">
    <source>
        <dbReference type="Proteomes" id="UP001085076"/>
    </source>
</evidence>
<dbReference type="PANTHER" id="PTHR47584">
    <property type="match status" value="1"/>
</dbReference>
<accession>A0A9D5HM58</accession>
<reference evidence="2" key="2">
    <citation type="journal article" date="2022" name="Hortic Res">
        <title>The genome of Dioscorea zingiberensis sheds light on the biosynthesis, origin and evolution of the medicinally important diosgenin saponins.</title>
        <authorList>
            <person name="Li Y."/>
            <person name="Tan C."/>
            <person name="Li Z."/>
            <person name="Guo J."/>
            <person name="Li S."/>
            <person name="Chen X."/>
            <person name="Wang C."/>
            <person name="Dai X."/>
            <person name="Yang H."/>
            <person name="Song W."/>
            <person name="Hou L."/>
            <person name="Xu J."/>
            <person name="Tong Z."/>
            <person name="Xu A."/>
            <person name="Yuan X."/>
            <person name="Wang W."/>
            <person name="Yang Q."/>
            <person name="Chen L."/>
            <person name="Sun Z."/>
            <person name="Wang K."/>
            <person name="Pan B."/>
            <person name="Chen J."/>
            <person name="Bao Y."/>
            <person name="Liu F."/>
            <person name="Qi X."/>
            <person name="Gang D.R."/>
            <person name="Wen J."/>
            <person name="Li J."/>
        </authorList>
    </citation>
    <scope>NUCLEOTIDE SEQUENCE</scope>
    <source>
        <strain evidence="2">Dzin_1.0</strain>
    </source>
</reference>
<sequence>MHEVPLGQEALVRIWNAYQKMTNEDVTLLQLKGRWKTLKKLYKLYSSLVNKSGWSWDQDNHRPTPGEMTVWEEIIERNKEMKVCRDKPFPLYCKIHALVSPSTATGEYATHTGVLLSNLYVKRGDKQSKAPIVTSRVYKRLQMTSSKRR</sequence>